<dbReference type="PANTHER" id="PTHR43598">
    <property type="entry name" value="TUNGSTEN-CONTAINING FORMYLMETHANOFURAN DEHYDROGENASE 2 SUBUNIT B"/>
    <property type="match status" value="1"/>
</dbReference>
<dbReference type="PROSITE" id="PS51669">
    <property type="entry name" value="4FE4S_MOW_BIS_MGD"/>
    <property type="match status" value="1"/>
</dbReference>
<dbReference type="InterPro" id="IPR006963">
    <property type="entry name" value="Mopterin_OxRdtase_4Fe-4S_dom"/>
</dbReference>
<dbReference type="InterPro" id="IPR027467">
    <property type="entry name" value="MopterinOxRdtase_cofactor_BS"/>
</dbReference>
<dbReference type="RefSeq" id="WP_232502977.1">
    <property type="nucleotide sequence ID" value="NZ_CP016070.1"/>
</dbReference>
<evidence type="ECO:0000313" key="12">
    <source>
        <dbReference type="Proteomes" id="UP000185608"/>
    </source>
</evidence>
<comment type="subcellular location">
    <subcellularLocation>
        <location evidence="2">Cell envelope</location>
    </subcellularLocation>
</comment>
<dbReference type="Gene3D" id="2.40.40.20">
    <property type="match status" value="1"/>
</dbReference>
<keyword evidence="5" id="KW-0479">Metal-binding</keyword>
<evidence type="ECO:0000259" key="10">
    <source>
        <dbReference type="PROSITE" id="PS51669"/>
    </source>
</evidence>
<proteinExistence type="inferred from homology"/>
<keyword evidence="9" id="KW-0411">Iron-sulfur</keyword>
<dbReference type="PROSITE" id="PS51318">
    <property type="entry name" value="TAT"/>
    <property type="match status" value="1"/>
</dbReference>
<comment type="similarity">
    <text evidence="3">Belongs to the prokaryotic molybdopterin-containing oxidoreductase family.</text>
</comment>
<dbReference type="InterPro" id="IPR006657">
    <property type="entry name" value="MoPterin_dinucl-bd_dom"/>
</dbReference>
<name>A0A1D8S5W4_9EURY</name>
<dbReference type="InterPro" id="IPR009010">
    <property type="entry name" value="Asp_de-COase-like_dom_sf"/>
</dbReference>
<dbReference type="SUPFAM" id="SSF53706">
    <property type="entry name" value="Formate dehydrogenase/DMSO reductase, domains 1-3"/>
    <property type="match status" value="1"/>
</dbReference>
<dbReference type="AlphaFoldDB" id="A0A1D8S5W4"/>
<evidence type="ECO:0000313" key="11">
    <source>
        <dbReference type="EMBL" id="AOW80748.1"/>
    </source>
</evidence>
<dbReference type="Gene3D" id="3.40.50.740">
    <property type="match status" value="1"/>
</dbReference>
<dbReference type="SUPFAM" id="SSF50692">
    <property type="entry name" value="ADC-like"/>
    <property type="match status" value="1"/>
</dbReference>
<dbReference type="NCBIfam" id="TIGR01409">
    <property type="entry name" value="TAT_signal_seq"/>
    <property type="match status" value="1"/>
</dbReference>
<dbReference type="PATRIC" id="fig|1855411.3.peg.1580"/>
<sequence>MSSISFERRDFLKAAGGTALATAAGSSRVLAQSTEEDGAAGDSSTETVKTICTHCAVGCGLEMEVENDAVVGLQRWEENPINQGGLCSKGASLTDTVNSETRLKEPMKKVDGEWQAISWDEAMSEIADELDRIRTEYSPDSVMWMGSAKVNNEEAYMFRKLAAFYGTNNVDHQARICHSTTVSGLANTWGFGAQTNPINDYRNQDANLIIGHNPSESHPVMMQYPQKMQDNGGTIIVAEPRFSKTAAQADKVVRFRPGTDTAFINGLLYHIVFNLEAHDEQFIEDRVYGWDEVKENLRDYDLETVSDITWVDVEELKEVAEILADAEVSTVDWAMGATQHNNGTQNIRSFATLNLALGHAAQPGGGLNVVRGHDNVQGATDLGVLSNTLPGYYGLGEGAWRHWAQVWDQTPSTSGSTSYDELFDRFHSKEIMEKNGLTVSRWYEAAHPENTVGEDFHQPHPLKAVMIWGHSLNSVSEMKRMQTAMEELDLIVGIDPYPALTSSLPDRDDGIILLPAATQLETKGSVTNTHRSIQWRSQVVEPRHNSRPDFDIMQDLAERLGFGEHFDYETVEDVTREWNLGMRTIGMIGQTPERLKAHQQHAGMFSPVDLKAEVTDDHDLAGDYYGMPWPSWHDEHPGTPILYDAGKHPAAGGADFRTRWDTEGPDGETLLRNDYEPDWWDGTLEGVPQYPMWHTALPDPEEPAAKTIPIEYAEREDTSVYDAAQALSDAGYDVDPSEYSDFDHAQPDPPTGRGRARASAWNLYDAVPTHREPIETPRPDIAEEFPTYEDMEDVFRVNLRDRSKQESRADLKDSHPMIMTTGRQVEHTGGGAETRNNPYTAERAPFMYAELNRKVANEIGVDTGEWVKVGTKRGTMLVQARVTERVNQEEIFLPFHWGGIFEGESLVDRYPDGLEPLTIGDSANIGTSDGYDPHTMMQETKANLALVEKAAPEEIPDLPEKQLAYQEEKGIIRRPLGGDEE</sequence>
<comment type="cofactor">
    <cofactor evidence="1">
        <name>[4Fe-4S] cluster</name>
        <dbReference type="ChEBI" id="CHEBI:49883"/>
    </cofactor>
</comment>
<evidence type="ECO:0000256" key="4">
    <source>
        <dbReference type="ARBA" id="ARBA00022485"/>
    </source>
</evidence>
<keyword evidence="6" id="KW-0732">Signal</keyword>
<dbReference type="Gene3D" id="2.20.25.90">
    <property type="entry name" value="ADC-like domains"/>
    <property type="match status" value="1"/>
</dbReference>
<dbReference type="InterPro" id="IPR019546">
    <property type="entry name" value="TAT_signal_bac_arc"/>
</dbReference>
<dbReference type="Pfam" id="PF01568">
    <property type="entry name" value="Molydop_binding"/>
    <property type="match status" value="1"/>
</dbReference>
<dbReference type="Gene3D" id="3.40.228.10">
    <property type="entry name" value="Dimethylsulfoxide Reductase, domain 2"/>
    <property type="match status" value="1"/>
</dbReference>
<dbReference type="STRING" id="1873524.HSR6_1645"/>
<evidence type="ECO:0000256" key="1">
    <source>
        <dbReference type="ARBA" id="ARBA00001966"/>
    </source>
</evidence>
<evidence type="ECO:0000256" key="9">
    <source>
        <dbReference type="ARBA" id="ARBA00023014"/>
    </source>
</evidence>
<dbReference type="GO" id="GO:0009061">
    <property type="term" value="P:anaerobic respiration"/>
    <property type="evidence" value="ECO:0007669"/>
    <property type="project" value="TreeGrafter"/>
</dbReference>
<evidence type="ECO:0000256" key="3">
    <source>
        <dbReference type="ARBA" id="ARBA00010312"/>
    </source>
</evidence>
<evidence type="ECO:0000256" key="7">
    <source>
        <dbReference type="ARBA" id="ARBA00023002"/>
    </source>
</evidence>
<dbReference type="GeneID" id="29829566"/>
<dbReference type="GO" id="GO:0009055">
    <property type="term" value="F:electron transfer activity"/>
    <property type="evidence" value="ECO:0007669"/>
    <property type="project" value="TreeGrafter"/>
</dbReference>
<protein>
    <submittedName>
        <fullName evidence="11">Anaerobic dehydrogenase subunit alpha</fullName>
    </submittedName>
</protein>
<dbReference type="PIRSF" id="PIRSF036643">
    <property type="entry name" value="FDH_alpha"/>
    <property type="match status" value="1"/>
</dbReference>
<organism evidence="11 12">
    <name type="scientific">Halodesulfurarchaeum formicicum</name>
    <dbReference type="NCBI Taxonomy" id="1873524"/>
    <lineage>
        <taxon>Archaea</taxon>
        <taxon>Methanobacteriati</taxon>
        <taxon>Methanobacteriota</taxon>
        <taxon>Stenosarchaea group</taxon>
        <taxon>Halobacteria</taxon>
        <taxon>Halobacteriales</taxon>
        <taxon>Halobacteriaceae</taxon>
        <taxon>Halodesulfurarchaeum</taxon>
    </lineage>
</organism>
<dbReference type="GO" id="GO:0030151">
    <property type="term" value="F:molybdenum ion binding"/>
    <property type="evidence" value="ECO:0007669"/>
    <property type="project" value="TreeGrafter"/>
</dbReference>
<dbReference type="GO" id="GO:0016491">
    <property type="term" value="F:oxidoreductase activity"/>
    <property type="evidence" value="ECO:0007669"/>
    <property type="project" value="UniProtKB-KW"/>
</dbReference>
<dbReference type="SMART" id="SM00926">
    <property type="entry name" value="Molybdop_Fe4S4"/>
    <property type="match status" value="1"/>
</dbReference>
<dbReference type="PROSITE" id="PS00551">
    <property type="entry name" value="MOLYBDOPTERIN_PROK_1"/>
    <property type="match status" value="1"/>
</dbReference>
<reference evidence="11 12" key="1">
    <citation type="submission" date="2016-06" db="EMBL/GenBank/DDBJ databases">
        <title>Discovery of anaerobic lithoheterotrophic haloarchaeon capable of sulfur respiration by hydrogen and formate.</title>
        <authorList>
            <person name="Sorokin D.Y."/>
            <person name="Kublanov I.V."/>
            <person name="Roman P."/>
            <person name="Sinninghe Damste J.S."/>
            <person name="Golyshin P.N."/>
            <person name="Rojo D."/>
            <person name="Ciordia S."/>
            <person name="Mena Md.C."/>
            <person name="Ferrer M."/>
            <person name="Smedile F."/>
            <person name="Messina E."/>
            <person name="La Cono V."/>
            <person name="Yakimov M.M."/>
        </authorList>
    </citation>
    <scope>NUCLEOTIDE SEQUENCE [LARGE SCALE GENOMIC DNA]</scope>
    <source>
        <strain evidence="11 12">HTSR1</strain>
    </source>
</reference>
<accession>A0A1D8S5W4</accession>
<dbReference type="Pfam" id="PF00384">
    <property type="entry name" value="Molybdopterin"/>
    <property type="match status" value="1"/>
</dbReference>
<dbReference type="Proteomes" id="UP000185608">
    <property type="component" value="Chromosome"/>
</dbReference>
<evidence type="ECO:0000256" key="6">
    <source>
        <dbReference type="ARBA" id="ARBA00022729"/>
    </source>
</evidence>
<dbReference type="Pfam" id="PF04879">
    <property type="entry name" value="Molybdop_Fe4S4"/>
    <property type="match status" value="1"/>
</dbReference>
<evidence type="ECO:0000256" key="8">
    <source>
        <dbReference type="ARBA" id="ARBA00023004"/>
    </source>
</evidence>
<gene>
    <name evidence="11" type="ORF">HTSR_1576</name>
</gene>
<dbReference type="FunFam" id="2.20.25.90:FF:000006">
    <property type="entry name" value="Formate dehydrogenase alpha subunit"/>
    <property type="match status" value="1"/>
</dbReference>
<keyword evidence="7" id="KW-0560">Oxidoreductase</keyword>
<keyword evidence="8" id="KW-0408">Iron</keyword>
<dbReference type="GO" id="GO:0051539">
    <property type="term" value="F:4 iron, 4 sulfur cluster binding"/>
    <property type="evidence" value="ECO:0007669"/>
    <property type="project" value="UniProtKB-KW"/>
</dbReference>
<dbReference type="EMBL" id="CP016070">
    <property type="protein sequence ID" value="AOW80748.1"/>
    <property type="molecule type" value="Genomic_DNA"/>
</dbReference>
<dbReference type="PANTHER" id="PTHR43598:SF1">
    <property type="entry name" value="FORMATE DEHYDROGENASE-O MAJOR SUBUNIT"/>
    <property type="match status" value="1"/>
</dbReference>
<keyword evidence="4" id="KW-0004">4Fe-4S</keyword>
<dbReference type="InterPro" id="IPR006656">
    <property type="entry name" value="Mopterin_OxRdtase"/>
</dbReference>
<dbReference type="KEGG" id="halh:HTSR_1576"/>
<evidence type="ECO:0000256" key="2">
    <source>
        <dbReference type="ARBA" id="ARBA00004196"/>
    </source>
</evidence>
<dbReference type="InterPro" id="IPR006311">
    <property type="entry name" value="TAT_signal"/>
</dbReference>
<dbReference type="GO" id="GO:0043546">
    <property type="term" value="F:molybdopterin cofactor binding"/>
    <property type="evidence" value="ECO:0007669"/>
    <property type="project" value="InterPro"/>
</dbReference>
<evidence type="ECO:0000256" key="5">
    <source>
        <dbReference type="ARBA" id="ARBA00022723"/>
    </source>
</evidence>
<feature type="domain" description="4Fe-4S Mo/W bis-MGD-type" evidence="10">
    <location>
        <begin position="45"/>
        <end position="101"/>
    </location>
</feature>